<dbReference type="GO" id="GO:0006952">
    <property type="term" value="P:defense response"/>
    <property type="evidence" value="ECO:0007669"/>
    <property type="project" value="UniProtKB-KW"/>
</dbReference>
<evidence type="ECO:0000313" key="4">
    <source>
        <dbReference type="EMBL" id="KAG8079114.1"/>
    </source>
</evidence>
<dbReference type="GO" id="GO:0043531">
    <property type="term" value="F:ADP binding"/>
    <property type="evidence" value="ECO:0007669"/>
    <property type="project" value="InterPro"/>
</dbReference>
<gene>
    <name evidence="4" type="ORF">GUJ93_ZPchr0007g5481</name>
</gene>
<dbReference type="SMART" id="SM00382">
    <property type="entry name" value="AAA"/>
    <property type="match status" value="1"/>
</dbReference>
<keyword evidence="5" id="KW-1185">Reference proteome</keyword>
<dbReference type="InterPro" id="IPR003593">
    <property type="entry name" value="AAA+_ATPase"/>
</dbReference>
<name>A0A8J5W5Z3_ZIZPA</name>
<evidence type="ECO:0000259" key="3">
    <source>
        <dbReference type="SMART" id="SM00382"/>
    </source>
</evidence>
<dbReference type="InterPro" id="IPR002182">
    <property type="entry name" value="NB-ARC"/>
</dbReference>
<evidence type="ECO:0000313" key="5">
    <source>
        <dbReference type="Proteomes" id="UP000729402"/>
    </source>
</evidence>
<reference evidence="4" key="1">
    <citation type="journal article" date="2021" name="bioRxiv">
        <title>Whole Genome Assembly and Annotation of Northern Wild Rice, Zizania palustris L., Supports a Whole Genome Duplication in the Zizania Genus.</title>
        <authorList>
            <person name="Haas M."/>
            <person name="Kono T."/>
            <person name="Macchietto M."/>
            <person name="Millas R."/>
            <person name="McGilp L."/>
            <person name="Shao M."/>
            <person name="Duquette J."/>
            <person name="Hirsch C.N."/>
            <person name="Kimball J."/>
        </authorList>
    </citation>
    <scope>NUCLEOTIDE SEQUENCE</scope>
    <source>
        <tissue evidence="4">Fresh leaf tissue</tissue>
    </source>
</reference>
<dbReference type="Pfam" id="PF00931">
    <property type="entry name" value="NB-ARC"/>
    <property type="match status" value="1"/>
</dbReference>
<dbReference type="AlphaFoldDB" id="A0A8J5W5Z3"/>
<protein>
    <recommendedName>
        <fullName evidence="3">AAA+ ATPase domain-containing protein</fullName>
    </recommendedName>
</protein>
<dbReference type="InterPro" id="IPR050905">
    <property type="entry name" value="Plant_NBS-LRR"/>
</dbReference>
<feature type="coiled-coil region" evidence="2">
    <location>
        <begin position="26"/>
        <end position="60"/>
    </location>
</feature>
<keyword evidence="1" id="KW-0611">Plant defense</keyword>
<dbReference type="Proteomes" id="UP000729402">
    <property type="component" value="Unassembled WGS sequence"/>
</dbReference>
<reference evidence="4" key="2">
    <citation type="submission" date="2021-02" db="EMBL/GenBank/DDBJ databases">
        <authorList>
            <person name="Kimball J.A."/>
            <person name="Haas M.W."/>
            <person name="Macchietto M."/>
            <person name="Kono T."/>
            <person name="Duquette J."/>
            <person name="Shao M."/>
        </authorList>
    </citation>
    <scope>NUCLEOTIDE SEQUENCE</scope>
    <source>
        <tissue evidence="4">Fresh leaf tissue</tissue>
    </source>
</reference>
<proteinExistence type="predicted"/>
<feature type="domain" description="AAA+ ATPase" evidence="3">
    <location>
        <begin position="163"/>
        <end position="307"/>
    </location>
</feature>
<dbReference type="PANTHER" id="PTHR33463">
    <property type="entry name" value="NB-ARC DOMAIN-CONTAINING PROTEIN-RELATED"/>
    <property type="match status" value="1"/>
</dbReference>
<dbReference type="PANTHER" id="PTHR33463:SF209">
    <property type="entry name" value="DISEASE RESISTANCE PROTEIN RPS2-LIKE"/>
    <property type="match status" value="1"/>
</dbReference>
<organism evidence="4 5">
    <name type="scientific">Zizania palustris</name>
    <name type="common">Northern wild rice</name>
    <dbReference type="NCBI Taxonomy" id="103762"/>
    <lineage>
        <taxon>Eukaryota</taxon>
        <taxon>Viridiplantae</taxon>
        <taxon>Streptophyta</taxon>
        <taxon>Embryophyta</taxon>
        <taxon>Tracheophyta</taxon>
        <taxon>Spermatophyta</taxon>
        <taxon>Magnoliopsida</taxon>
        <taxon>Liliopsida</taxon>
        <taxon>Poales</taxon>
        <taxon>Poaceae</taxon>
        <taxon>BOP clade</taxon>
        <taxon>Oryzoideae</taxon>
        <taxon>Oryzeae</taxon>
        <taxon>Zizaniinae</taxon>
        <taxon>Zizania</taxon>
    </lineage>
</organism>
<dbReference type="OrthoDB" id="1356450at2759"/>
<accession>A0A8J5W5Z3</accession>
<dbReference type="EMBL" id="JAAALK010000282">
    <property type="protein sequence ID" value="KAG8079114.1"/>
    <property type="molecule type" value="Genomic_DNA"/>
</dbReference>
<keyword evidence="2" id="KW-0175">Coiled coil</keyword>
<evidence type="ECO:0000256" key="1">
    <source>
        <dbReference type="ARBA" id="ARBA00022821"/>
    </source>
</evidence>
<evidence type="ECO:0000256" key="2">
    <source>
        <dbReference type="SAM" id="Coils"/>
    </source>
</evidence>
<sequence>MSVIDSISSTLASHLWNPLATRLRYLIEMEENIGKLDSTIKNLEVRKNEIQVRLKISEGKQETCNPEVTEWLEKVTAMGTEVDEIKNVHKKRKQSFTYWSKYEIGMQAVKKLKEAKMLHEKGAFKQVSFEIPPYSVQEVPIVPLTEGIECNLRDVLQYLKDGKVGIVGIWGMGGVGKTTLLRKINNHFIGVAKENYGYDLVIYVMASTSYGIGQLQVDIAEKIGLFMKPGSSTEMRASLLLSFLRRKKFLLLLDDLWDYLDLAEVGIPYTSGLNNQKVVLTTRYETVCGHMGAHKTICGMFGPRDSLAIVQRKSNRSY</sequence>
<dbReference type="FunFam" id="3.40.50.300:FF:001091">
    <property type="entry name" value="Probable disease resistance protein At1g61300"/>
    <property type="match status" value="1"/>
</dbReference>
<comment type="caution">
    <text evidence="4">The sequence shown here is derived from an EMBL/GenBank/DDBJ whole genome shotgun (WGS) entry which is preliminary data.</text>
</comment>